<dbReference type="InterPro" id="IPR036986">
    <property type="entry name" value="S4_RNA-bd_sf"/>
</dbReference>
<gene>
    <name evidence="2" type="ORF">KME25_30365</name>
</gene>
<reference evidence="2" key="1">
    <citation type="submission" date="2021-05" db="EMBL/GenBank/DDBJ databases">
        <authorList>
            <person name="Pietrasiak N."/>
            <person name="Ward R."/>
            <person name="Stajich J.E."/>
            <person name="Kurbessoian T."/>
        </authorList>
    </citation>
    <scope>NUCLEOTIDE SEQUENCE</scope>
    <source>
        <strain evidence="2">CPER-KK1</strain>
    </source>
</reference>
<dbReference type="CDD" id="cd00165">
    <property type="entry name" value="S4"/>
    <property type="match status" value="1"/>
</dbReference>
<dbReference type="GO" id="GO:0003723">
    <property type="term" value="F:RNA binding"/>
    <property type="evidence" value="ECO:0007669"/>
    <property type="project" value="UniProtKB-KW"/>
</dbReference>
<dbReference type="Gene3D" id="3.10.290.10">
    <property type="entry name" value="RNA-binding S4 domain"/>
    <property type="match status" value="1"/>
</dbReference>
<dbReference type="Pfam" id="PF13275">
    <property type="entry name" value="S4_2"/>
    <property type="match status" value="1"/>
</dbReference>
<dbReference type="SUPFAM" id="SSF55174">
    <property type="entry name" value="Alpha-L RNA-binding motif"/>
    <property type="match status" value="1"/>
</dbReference>
<sequence>MINDQNIKLDQFLKWVGAASTGGEAKLMIQGGEVKVNGSTETRRSRKLVEGDSVMVKDKIYKVELN</sequence>
<evidence type="ECO:0000313" key="3">
    <source>
        <dbReference type="Proteomes" id="UP000753908"/>
    </source>
</evidence>
<protein>
    <submittedName>
        <fullName evidence="2">RNA-binding S4 domain-containing protein</fullName>
    </submittedName>
</protein>
<comment type="caution">
    <text evidence="2">The sequence shown here is derived from an EMBL/GenBank/DDBJ whole genome shotgun (WGS) entry which is preliminary data.</text>
</comment>
<organism evidence="2 3">
    <name type="scientific">Symplocastrum torsivum CPER-KK1</name>
    <dbReference type="NCBI Taxonomy" id="450513"/>
    <lineage>
        <taxon>Bacteria</taxon>
        <taxon>Bacillati</taxon>
        <taxon>Cyanobacteriota</taxon>
        <taxon>Cyanophyceae</taxon>
        <taxon>Oscillatoriophycideae</taxon>
        <taxon>Oscillatoriales</taxon>
        <taxon>Microcoleaceae</taxon>
        <taxon>Symplocastrum</taxon>
    </lineage>
</organism>
<accession>A0A951PRP9</accession>
<evidence type="ECO:0000256" key="1">
    <source>
        <dbReference type="PROSITE-ProRule" id="PRU00182"/>
    </source>
</evidence>
<proteinExistence type="predicted"/>
<dbReference type="EMBL" id="JAHHIF010000068">
    <property type="protein sequence ID" value="MBW4548677.1"/>
    <property type="molecule type" value="Genomic_DNA"/>
</dbReference>
<dbReference type="PROSITE" id="PS50889">
    <property type="entry name" value="S4"/>
    <property type="match status" value="1"/>
</dbReference>
<evidence type="ECO:0000313" key="2">
    <source>
        <dbReference type="EMBL" id="MBW4548677.1"/>
    </source>
</evidence>
<name>A0A951PRP9_9CYAN</name>
<dbReference type="Proteomes" id="UP000753908">
    <property type="component" value="Unassembled WGS sequence"/>
</dbReference>
<dbReference type="AlphaFoldDB" id="A0A951PRP9"/>
<keyword evidence="1" id="KW-0694">RNA-binding</keyword>
<reference evidence="2" key="2">
    <citation type="journal article" date="2022" name="Microbiol. Resour. Announc.">
        <title>Metagenome Sequencing to Explore Phylogenomics of Terrestrial Cyanobacteria.</title>
        <authorList>
            <person name="Ward R.D."/>
            <person name="Stajich J.E."/>
            <person name="Johansen J.R."/>
            <person name="Huntemann M."/>
            <person name="Clum A."/>
            <person name="Foster B."/>
            <person name="Foster B."/>
            <person name="Roux S."/>
            <person name="Palaniappan K."/>
            <person name="Varghese N."/>
            <person name="Mukherjee S."/>
            <person name="Reddy T.B.K."/>
            <person name="Daum C."/>
            <person name="Copeland A."/>
            <person name="Chen I.A."/>
            <person name="Ivanova N.N."/>
            <person name="Kyrpides N.C."/>
            <person name="Shapiro N."/>
            <person name="Eloe-Fadrosh E.A."/>
            <person name="Pietrasiak N."/>
        </authorList>
    </citation>
    <scope>NUCLEOTIDE SEQUENCE</scope>
    <source>
        <strain evidence="2">CPER-KK1</strain>
    </source>
</reference>